<evidence type="ECO:0000256" key="3">
    <source>
        <dbReference type="ARBA" id="ARBA00023180"/>
    </source>
</evidence>
<dbReference type="AlphaFoldDB" id="A0A1W0WEN6"/>
<evidence type="ECO:0000256" key="4">
    <source>
        <dbReference type="ARBA" id="ARBA00023295"/>
    </source>
</evidence>
<dbReference type="Gene3D" id="3.10.50.10">
    <property type="match status" value="1"/>
</dbReference>
<dbReference type="FunFam" id="3.10.50.10:FF:000003">
    <property type="entry name" value="Class V chitinase CHIT5b"/>
    <property type="match status" value="1"/>
</dbReference>
<dbReference type="InterPro" id="IPR029070">
    <property type="entry name" value="Chitinase_insertion_sf"/>
</dbReference>
<dbReference type="OrthoDB" id="73875at2759"/>
<name>A0A1W0WEN6_HYPEX</name>
<organism evidence="6 7">
    <name type="scientific">Hypsibius exemplaris</name>
    <name type="common">Freshwater tardigrade</name>
    <dbReference type="NCBI Taxonomy" id="2072580"/>
    <lineage>
        <taxon>Eukaryota</taxon>
        <taxon>Metazoa</taxon>
        <taxon>Ecdysozoa</taxon>
        <taxon>Tardigrada</taxon>
        <taxon>Eutardigrada</taxon>
        <taxon>Parachela</taxon>
        <taxon>Hypsibioidea</taxon>
        <taxon>Hypsibiidae</taxon>
        <taxon>Hypsibius</taxon>
    </lineage>
</organism>
<accession>A0A1W0WEN6</accession>
<sequence>MFGSFCVSATLDKLKERRRDNSNPNLKIFLSVGGPADSATISTIARDASKSHAFARAAARTLRSSGLDGLDIIYQQKAGLEPAKFFSFIQRVLVTRLVDIVNVAAYDFAGTDRKSISHPSPTTLGPVGLPQIYNMESFLDLWLKRGFQKSKLVVGLPFYGHGWLLDDSTNHDLGSAARQWITASAYTSEQGTWPYFEICERIKQDTATNFFDSSIQASYAYTDAWWIGYDDVKTIRTKTNWARLHGFGVYAWDVSQDDFRNVCGGGKNPLLNAIKEEMNKSQ</sequence>
<dbReference type="Proteomes" id="UP000192578">
    <property type="component" value="Unassembled WGS sequence"/>
</dbReference>
<keyword evidence="1" id="KW-0732">Signal</keyword>
<dbReference type="InterPro" id="IPR017853">
    <property type="entry name" value="GH"/>
</dbReference>
<proteinExistence type="predicted"/>
<dbReference type="PROSITE" id="PS51910">
    <property type="entry name" value="GH18_2"/>
    <property type="match status" value="1"/>
</dbReference>
<evidence type="ECO:0000313" key="6">
    <source>
        <dbReference type="EMBL" id="OQV13642.1"/>
    </source>
</evidence>
<keyword evidence="3" id="KW-0325">Glycoprotein</keyword>
<dbReference type="GO" id="GO:0005975">
    <property type="term" value="P:carbohydrate metabolic process"/>
    <property type="evidence" value="ECO:0007669"/>
    <property type="project" value="InterPro"/>
</dbReference>
<dbReference type="SUPFAM" id="SSF51445">
    <property type="entry name" value="(Trans)glycosidases"/>
    <property type="match status" value="1"/>
</dbReference>
<evidence type="ECO:0000256" key="1">
    <source>
        <dbReference type="ARBA" id="ARBA00022729"/>
    </source>
</evidence>
<dbReference type="EMBL" id="MTYJ01000119">
    <property type="protein sequence ID" value="OQV13642.1"/>
    <property type="molecule type" value="Genomic_DNA"/>
</dbReference>
<dbReference type="PANTHER" id="PTHR11177">
    <property type="entry name" value="CHITINASE"/>
    <property type="match status" value="1"/>
</dbReference>
<dbReference type="InterPro" id="IPR001223">
    <property type="entry name" value="Glyco_hydro18_cat"/>
</dbReference>
<comment type="caution">
    <text evidence="6">The sequence shown here is derived from an EMBL/GenBank/DDBJ whole genome shotgun (WGS) entry which is preliminary data.</text>
</comment>
<dbReference type="SMART" id="SM00636">
    <property type="entry name" value="Glyco_18"/>
    <property type="match status" value="1"/>
</dbReference>
<reference evidence="7" key="1">
    <citation type="submission" date="2017-01" db="EMBL/GenBank/DDBJ databases">
        <title>Comparative genomics of anhydrobiosis in the tardigrade Hypsibius dujardini.</title>
        <authorList>
            <person name="Yoshida Y."/>
            <person name="Koutsovoulos G."/>
            <person name="Laetsch D."/>
            <person name="Stevens L."/>
            <person name="Kumar S."/>
            <person name="Horikawa D."/>
            <person name="Ishino K."/>
            <person name="Komine S."/>
            <person name="Tomita M."/>
            <person name="Blaxter M."/>
            <person name="Arakawa K."/>
        </authorList>
    </citation>
    <scope>NUCLEOTIDE SEQUENCE [LARGE SCALE GENOMIC DNA]</scope>
    <source>
        <strain evidence="7">Z151</strain>
    </source>
</reference>
<gene>
    <name evidence="6" type="ORF">BV898_12113</name>
</gene>
<dbReference type="GO" id="GO:0008061">
    <property type="term" value="F:chitin binding"/>
    <property type="evidence" value="ECO:0007669"/>
    <property type="project" value="InterPro"/>
</dbReference>
<dbReference type="InterPro" id="IPR050314">
    <property type="entry name" value="Glycosyl_Hydrlase_18"/>
</dbReference>
<evidence type="ECO:0000256" key="2">
    <source>
        <dbReference type="ARBA" id="ARBA00022801"/>
    </source>
</evidence>
<dbReference type="GO" id="GO:0004568">
    <property type="term" value="F:chitinase activity"/>
    <property type="evidence" value="ECO:0007669"/>
    <property type="project" value="TreeGrafter"/>
</dbReference>
<feature type="domain" description="GH18" evidence="5">
    <location>
        <begin position="1"/>
        <end position="281"/>
    </location>
</feature>
<keyword evidence="4" id="KW-0326">Glycosidase</keyword>
<dbReference type="Gene3D" id="3.20.20.80">
    <property type="entry name" value="Glycosidases"/>
    <property type="match status" value="2"/>
</dbReference>
<evidence type="ECO:0000259" key="5">
    <source>
        <dbReference type="PROSITE" id="PS51910"/>
    </source>
</evidence>
<keyword evidence="7" id="KW-1185">Reference proteome</keyword>
<dbReference type="GO" id="GO:0005576">
    <property type="term" value="C:extracellular region"/>
    <property type="evidence" value="ECO:0007669"/>
    <property type="project" value="TreeGrafter"/>
</dbReference>
<protein>
    <submittedName>
        <fullName evidence="6">Acidic mammalian chitinase</fullName>
    </submittedName>
</protein>
<dbReference type="Pfam" id="PF00704">
    <property type="entry name" value="Glyco_hydro_18"/>
    <property type="match status" value="2"/>
</dbReference>
<keyword evidence="2" id="KW-0378">Hydrolase</keyword>
<dbReference type="InterPro" id="IPR011583">
    <property type="entry name" value="Chitinase_II/V-like_cat"/>
</dbReference>
<dbReference type="PANTHER" id="PTHR11177:SF317">
    <property type="entry name" value="CHITINASE 12-RELATED"/>
    <property type="match status" value="1"/>
</dbReference>
<dbReference type="SUPFAM" id="SSF54556">
    <property type="entry name" value="Chitinase insertion domain"/>
    <property type="match status" value="1"/>
</dbReference>
<evidence type="ECO:0000313" key="7">
    <source>
        <dbReference type="Proteomes" id="UP000192578"/>
    </source>
</evidence>
<dbReference type="GO" id="GO:0006032">
    <property type="term" value="P:chitin catabolic process"/>
    <property type="evidence" value="ECO:0007669"/>
    <property type="project" value="TreeGrafter"/>
</dbReference>